<dbReference type="PRINTS" id="PR00385">
    <property type="entry name" value="P450"/>
</dbReference>
<comment type="similarity">
    <text evidence="2 8">Belongs to the cytochrome P450 family.</text>
</comment>
<dbReference type="InterPro" id="IPR017972">
    <property type="entry name" value="Cyt_P450_CS"/>
</dbReference>
<sequence>MTQCPYHQMGPLPEFFAPGEEDVKQIVTPSGDKMWLVRDYALGRMVLADDKKFSRAAAVKPDAPTFNDAQPVPESMMSMDGSEHARLRKTVTGAFTARKMAAMAPGIEELTDRYLDGLEAAGPGADIMEHLGNPLPLDVLCQLLGVPLDDSEKFRDWVEVLFDISASTPQEKGRKRLELSAYMADLIDAKRTEPQDDLLTSLIAAQDAGKLSPGELITLGLTLLMAGYETTVGQIALNLNVLLSEPGAYQDLVDHPERVDAAVEELMRVSPTTPLSFSRVATEPVQLGSVLVQAGDALMVSLLNGNRDGKVYPEPDFLEPEGRSSVHLTFGHGLHRCLGAPLGRIQLQIVFARLVSRFPGLRFADVAEPAVWKDGMGTRGLARIHVDW</sequence>
<dbReference type="SUPFAM" id="SSF48264">
    <property type="entry name" value="Cytochrome P450"/>
    <property type="match status" value="1"/>
</dbReference>
<comment type="cofactor">
    <cofactor evidence="1">
        <name>heme</name>
        <dbReference type="ChEBI" id="CHEBI:30413"/>
    </cofactor>
</comment>
<name>A0ABQ2LKR9_9ACTN</name>
<proteinExistence type="inferred from homology"/>
<evidence type="ECO:0000256" key="8">
    <source>
        <dbReference type="RuleBase" id="RU000461"/>
    </source>
</evidence>
<dbReference type="RefSeq" id="WP_229696754.1">
    <property type="nucleotide sequence ID" value="NZ_BMNG01000003.1"/>
</dbReference>
<evidence type="ECO:0000313" key="9">
    <source>
        <dbReference type="EMBL" id="GGO38545.1"/>
    </source>
</evidence>
<dbReference type="InterPro" id="IPR002397">
    <property type="entry name" value="Cyt_P450_B"/>
</dbReference>
<dbReference type="Pfam" id="PF00067">
    <property type="entry name" value="p450"/>
    <property type="match status" value="1"/>
</dbReference>
<keyword evidence="4 8" id="KW-0479">Metal-binding</keyword>
<evidence type="ECO:0000256" key="7">
    <source>
        <dbReference type="ARBA" id="ARBA00023033"/>
    </source>
</evidence>
<dbReference type="CDD" id="cd11031">
    <property type="entry name" value="Cyp158A-like"/>
    <property type="match status" value="1"/>
</dbReference>
<dbReference type="PROSITE" id="PS00086">
    <property type="entry name" value="CYTOCHROME_P450"/>
    <property type="match status" value="1"/>
</dbReference>
<comment type="caution">
    <text evidence="9">The sequence shown here is derived from an EMBL/GenBank/DDBJ whole genome shotgun (WGS) entry which is preliminary data.</text>
</comment>
<dbReference type="InterPro" id="IPR036396">
    <property type="entry name" value="Cyt_P450_sf"/>
</dbReference>
<keyword evidence="5 8" id="KW-0560">Oxidoreductase</keyword>
<dbReference type="PRINTS" id="PR00359">
    <property type="entry name" value="BP450"/>
</dbReference>
<dbReference type="PANTHER" id="PTHR46696:SF5">
    <property type="entry name" value="CYTOCHROME P450 BJ-1"/>
    <property type="match status" value="1"/>
</dbReference>
<dbReference type="InterPro" id="IPR001128">
    <property type="entry name" value="Cyt_P450"/>
</dbReference>
<evidence type="ECO:0000256" key="6">
    <source>
        <dbReference type="ARBA" id="ARBA00023004"/>
    </source>
</evidence>
<evidence type="ECO:0000313" key="10">
    <source>
        <dbReference type="Proteomes" id="UP000656881"/>
    </source>
</evidence>
<dbReference type="Gene3D" id="1.10.630.10">
    <property type="entry name" value="Cytochrome P450"/>
    <property type="match status" value="1"/>
</dbReference>
<dbReference type="Proteomes" id="UP000656881">
    <property type="component" value="Unassembled WGS sequence"/>
</dbReference>
<keyword evidence="6 8" id="KW-0408">Iron</keyword>
<gene>
    <name evidence="9" type="ORF">GCM10012286_13750</name>
</gene>
<dbReference type="EMBL" id="BMNG01000003">
    <property type="protein sequence ID" value="GGO38545.1"/>
    <property type="molecule type" value="Genomic_DNA"/>
</dbReference>
<reference evidence="10" key="1">
    <citation type="journal article" date="2019" name="Int. J. Syst. Evol. Microbiol.">
        <title>The Global Catalogue of Microorganisms (GCM) 10K type strain sequencing project: providing services to taxonomists for standard genome sequencing and annotation.</title>
        <authorList>
            <consortium name="The Broad Institute Genomics Platform"/>
            <consortium name="The Broad Institute Genome Sequencing Center for Infectious Disease"/>
            <person name="Wu L."/>
            <person name="Ma J."/>
        </authorList>
    </citation>
    <scope>NUCLEOTIDE SEQUENCE [LARGE SCALE GENOMIC DNA]</scope>
    <source>
        <strain evidence="10">CGMCC 4.7349</strain>
    </source>
</reference>
<protein>
    <submittedName>
        <fullName evidence="9">Cytochrome P450</fullName>
    </submittedName>
</protein>
<evidence type="ECO:0000256" key="4">
    <source>
        <dbReference type="ARBA" id="ARBA00022723"/>
    </source>
</evidence>
<keyword evidence="7 8" id="KW-0503">Monooxygenase</keyword>
<organism evidence="9 10">
    <name type="scientific">Streptomyces lasiicapitis</name>
    <dbReference type="NCBI Taxonomy" id="1923961"/>
    <lineage>
        <taxon>Bacteria</taxon>
        <taxon>Bacillati</taxon>
        <taxon>Actinomycetota</taxon>
        <taxon>Actinomycetes</taxon>
        <taxon>Kitasatosporales</taxon>
        <taxon>Streptomycetaceae</taxon>
        <taxon>Streptomyces</taxon>
    </lineage>
</organism>
<evidence type="ECO:0000256" key="1">
    <source>
        <dbReference type="ARBA" id="ARBA00001971"/>
    </source>
</evidence>
<evidence type="ECO:0000256" key="3">
    <source>
        <dbReference type="ARBA" id="ARBA00022617"/>
    </source>
</evidence>
<keyword evidence="10" id="KW-1185">Reference proteome</keyword>
<evidence type="ECO:0000256" key="2">
    <source>
        <dbReference type="ARBA" id="ARBA00010617"/>
    </source>
</evidence>
<accession>A0ABQ2LKR9</accession>
<dbReference type="PANTHER" id="PTHR46696">
    <property type="entry name" value="P450, PUTATIVE (EUROFUNG)-RELATED"/>
    <property type="match status" value="1"/>
</dbReference>
<keyword evidence="3 8" id="KW-0349">Heme</keyword>
<evidence type="ECO:0000256" key="5">
    <source>
        <dbReference type="ARBA" id="ARBA00023002"/>
    </source>
</evidence>